<evidence type="ECO:0000313" key="3">
    <source>
        <dbReference type="Proteomes" id="UP001500274"/>
    </source>
</evidence>
<comment type="caution">
    <text evidence="2">The sequence shown here is derived from an EMBL/GenBank/DDBJ whole genome shotgun (WGS) entry which is preliminary data.</text>
</comment>
<reference evidence="3" key="1">
    <citation type="journal article" date="2019" name="Int. J. Syst. Evol. Microbiol.">
        <title>The Global Catalogue of Microorganisms (GCM) 10K type strain sequencing project: providing services to taxonomists for standard genome sequencing and annotation.</title>
        <authorList>
            <consortium name="The Broad Institute Genomics Platform"/>
            <consortium name="The Broad Institute Genome Sequencing Center for Infectious Disease"/>
            <person name="Wu L."/>
            <person name="Ma J."/>
        </authorList>
    </citation>
    <scope>NUCLEOTIDE SEQUENCE [LARGE SCALE GENOMIC DNA]</scope>
    <source>
        <strain evidence="3">JCM 16365</strain>
    </source>
</reference>
<gene>
    <name evidence="2" type="ORF">GCM10009862_02920</name>
</gene>
<protein>
    <recommendedName>
        <fullName evidence="1">HTH-like domain-containing protein</fullName>
    </recommendedName>
</protein>
<keyword evidence="3" id="KW-1185">Reference proteome</keyword>
<dbReference type="InterPro" id="IPR050900">
    <property type="entry name" value="Transposase_IS3/IS150/IS904"/>
</dbReference>
<dbReference type="Pfam" id="PF13276">
    <property type="entry name" value="HTH_21"/>
    <property type="match status" value="1"/>
</dbReference>
<dbReference type="Proteomes" id="UP001500274">
    <property type="component" value="Unassembled WGS sequence"/>
</dbReference>
<dbReference type="RefSeq" id="WP_344226188.1">
    <property type="nucleotide sequence ID" value="NZ_BAAARI010000002.1"/>
</dbReference>
<sequence length="125" mass="14394">MACRFLNVSTSGYYDWARRPPSAREVADADLTSTIRRIHADSRETYGAPRVLAELRVGLGVHVGRKRVARLMRIDGLVGVSHRRKRRGWKPDTATHEDLVKRQYRADAPNRLWFCDITQHRARDG</sequence>
<dbReference type="InterPro" id="IPR025948">
    <property type="entry name" value="HTH-like_dom"/>
</dbReference>
<dbReference type="EMBL" id="BAAARI010000002">
    <property type="protein sequence ID" value="GAA2567628.1"/>
    <property type="molecule type" value="Genomic_DNA"/>
</dbReference>
<evidence type="ECO:0000259" key="1">
    <source>
        <dbReference type="Pfam" id="PF13276"/>
    </source>
</evidence>
<accession>A0ABP6BGD4</accession>
<dbReference type="PANTHER" id="PTHR46889">
    <property type="entry name" value="TRANSPOSASE INSF FOR INSERTION SEQUENCE IS3B-RELATED"/>
    <property type="match status" value="1"/>
</dbReference>
<dbReference type="PANTHER" id="PTHR46889:SF4">
    <property type="entry name" value="TRANSPOSASE INSO FOR INSERTION SEQUENCE ELEMENT IS911B-RELATED"/>
    <property type="match status" value="1"/>
</dbReference>
<organism evidence="2 3">
    <name type="scientific">Microbacterium binotii</name>
    <dbReference type="NCBI Taxonomy" id="462710"/>
    <lineage>
        <taxon>Bacteria</taxon>
        <taxon>Bacillati</taxon>
        <taxon>Actinomycetota</taxon>
        <taxon>Actinomycetes</taxon>
        <taxon>Micrococcales</taxon>
        <taxon>Microbacteriaceae</taxon>
        <taxon>Microbacterium</taxon>
    </lineage>
</organism>
<name>A0ABP6BGD4_9MICO</name>
<feature type="domain" description="HTH-like" evidence="1">
    <location>
        <begin position="28"/>
        <end position="85"/>
    </location>
</feature>
<evidence type="ECO:0000313" key="2">
    <source>
        <dbReference type="EMBL" id="GAA2567628.1"/>
    </source>
</evidence>
<proteinExistence type="predicted"/>